<accession>A0A072V2V2</accession>
<dbReference type="Gene3D" id="3.80.10.10">
    <property type="entry name" value="Ribonuclease Inhibitor"/>
    <property type="match status" value="1"/>
</dbReference>
<keyword evidence="5" id="KW-1185">Reference proteome</keyword>
<dbReference type="STRING" id="3880.A0A072V2V2"/>
<feature type="transmembrane region" description="Helical" evidence="2">
    <location>
        <begin position="236"/>
        <end position="264"/>
    </location>
</feature>
<proteinExistence type="predicted"/>
<keyword evidence="2" id="KW-0472">Membrane</keyword>
<organism evidence="3 5">
    <name type="scientific">Medicago truncatula</name>
    <name type="common">Barrel medic</name>
    <name type="synonym">Medicago tribuloides</name>
    <dbReference type="NCBI Taxonomy" id="3880"/>
    <lineage>
        <taxon>Eukaryota</taxon>
        <taxon>Viridiplantae</taxon>
        <taxon>Streptophyta</taxon>
        <taxon>Embryophyta</taxon>
        <taxon>Tracheophyta</taxon>
        <taxon>Spermatophyta</taxon>
        <taxon>Magnoliopsida</taxon>
        <taxon>eudicotyledons</taxon>
        <taxon>Gunneridae</taxon>
        <taxon>Pentapetalae</taxon>
        <taxon>rosids</taxon>
        <taxon>fabids</taxon>
        <taxon>Fabales</taxon>
        <taxon>Fabaceae</taxon>
        <taxon>Papilionoideae</taxon>
        <taxon>50 kb inversion clade</taxon>
        <taxon>NPAAA clade</taxon>
        <taxon>Hologalegina</taxon>
        <taxon>IRL clade</taxon>
        <taxon>Trifolieae</taxon>
        <taxon>Medicago</taxon>
    </lineage>
</organism>
<gene>
    <name evidence="3" type="ordered locus">MTR_4g125390</name>
</gene>
<feature type="compositionally biased region" description="Acidic residues" evidence="1">
    <location>
        <begin position="40"/>
        <end position="51"/>
    </location>
</feature>
<protein>
    <submittedName>
        <fullName evidence="3">Rad7, putative</fullName>
    </submittedName>
</protein>
<evidence type="ECO:0000256" key="1">
    <source>
        <dbReference type="SAM" id="MobiDB-lite"/>
    </source>
</evidence>
<reference evidence="4" key="3">
    <citation type="submission" date="2015-04" db="UniProtKB">
        <authorList>
            <consortium name="EnsemblPlants"/>
        </authorList>
    </citation>
    <scope>IDENTIFICATION</scope>
    <source>
        <strain evidence="4">cv. Jemalong A17</strain>
    </source>
</reference>
<dbReference type="Proteomes" id="UP000002051">
    <property type="component" value="Chromosome 4"/>
</dbReference>
<dbReference type="GO" id="GO:0005737">
    <property type="term" value="C:cytoplasm"/>
    <property type="evidence" value="ECO:0000318"/>
    <property type="project" value="GO_Central"/>
</dbReference>
<dbReference type="EMBL" id="CM001220">
    <property type="protein sequence ID" value="KEH32440.1"/>
    <property type="molecule type" value="Genomic_DNA"/>
</dbReference>
<dbReference type="AlphaFoldDB" id="A0A072V2V2"/>
<keyword evidence="2" id="KW-0812">Transmembrane</keyword>
<dbReference type="InterPro" id="IPR032675">
    <property type="entry name" value="LRR_dom_sf"/>
</dbReference>
<name>A0A072V2V2_MEDTR</name>
<sequence length="376" mass="43320">MNSFSRANLIGMPQFEEIGTCELTEKLQRNMQRHTVSVNEENDDMEHETDDGSPTPFSKAIKAIQERIAKSMKKGLVDESLIWHSKFNEEDLEKRSFSVPSLQELCLNILANHADAIASLDSVSEELKQRLSTLLCDLGKMNGHFLELLLSGFSNVIRLKDCFWLTEEEFIKYFGTLDTSILEMLQVCTQTFSKSPTQQLRLNHFLQRFNIDKWMSQICNLSTCRKHFDAQHVEDAFYFFVIIVYHVFYLVNYKTLVMSILSVVKPKERQTRAFDGRHCMECDEAIAAFFEIKGKSLKELSLCNLKVGQQTTLSFANKARNLHTLDLSWRQNLTDNEFGLIVDSCLSLRFLKLLGCLQVTNVFLKGHSNSELQIIR</sequence>
<reference evidence="3 5" key="1">
    <citation type="journal article" date="2011" name="Nature">
        <title>The Medicago genome provides insight into the evolution of rhizobial symbioses.</title>
        <authorList>
            <person name="Young N.D."/>
            <person name="Debelle F."/>
            <person name="Oldroyd G.E."/>
            <person name="Geurts R."/>
            <person name="Cannon S.B."/>
            <person name="Udvardi M.K."/>
            <person name="Benedito V.A."/>
            <person name="Mayer K.F."/>
            <person name="Gouzy J."/>
            <person name="Schoof H."/>
            <person name="Van de Peer Y."/>
            <person name="Proost S."/>
            <person name="Cook D.R."/>
            <person name="Meyers B.C."/>
            <person name="Spannagl M."/>
            <person name="Cheung F."/>
            <person name="De Mita S."/>
            <person name="Krishnakumar V."/>
            <person name="Gundlach H."/>
            <person name="Zhou S."/>
            <person name="Mudge J."/>
            <person name="Bharti A.K."/>
            <person name="Murray J.D."/>
            <person name="Naoumkina M.A."/>
            <person name="Rosen B."/>
            <person name="Silverstein K.A."/>
            <person name="Tang H."/>
            <person name="Rombauts S."/>
            <person name="Zhao P.X."/>
            <person name="Zhou P."/>
            <person name="Barbe V."/>
            <person name="Bardou P."/>
            <person name="Bechner M."/>
            <person name="Bellec A."/>
            <person name="Berger A."/>
            <person name="Berges H."/>
            <person name="Bidwell S."/>
            <person name="Bisseling T."/>
            <person name="Choisne N."/>
            <person name="Couloux A."/>
            <person name="Denny R."/>
            <person name="Deshpande S."/>
            <person name="Dai X."/>
            <person name="Doyle J.J."/>
            <person name="Dudez A.M."/>
            <person name="Farmer A.D."/>
            <person name="Fouteau S."/>
            <person name="Franken C."/>
            <person name="Gibelin C."/>
            <person name="Gish J."/>
            <person name="Goldstein S."/>
            <person name="Gonzalez A.J."/>
            <person name="Green P.J."/>
            <person name="Hallab A."/>
            <person name="Hartog M."/>
            <person name="Hua A."/>
            <person name="Humphray S.J."/>
            <person name="Jeong D.H."/>
            <person name="Jing Y."/>
            <person name="Jocker A."/>
            <person name="Kenton S.M."/>
            <person name="Kim D.J."/>
            <person name="Klee K."/>
            <person name="Lai H."/>
            <person name="Lang C."/>
            <person name="Lin S."/>
            <person name="Macmil S.L."/>
            <person name="Magdelenat G."/>
            <person name="Matthews L."/>
            <person name="McCorrison J."/>
            <person name="Monaghan E.L."/>
            <person name="Mun J.H."/>
            <person name="Najar F.Z."/>
            <person name="Nicholson C."/>
            <person name="Noirot C."/>
            <person name="O'Bleness M."/>
            <person name="Paule C.R."/>
            <person name="Poulain J."/>
            <person name="Prion F."/>
            <person name="Qin B."/>
            <person name="Qu C."/>
            <person name="Retzel E.F."/>
            <person name="Riddle C."/>
            <person name="Sallet E."/>
            <person name="Samain S."/>
            <person name="Samson N."/>
            <person name="Sanders I."/>
            <person name="Saurat O."/>
            <person name="Scarpelli C."/>
            <person name="Schiex T."/>
            <person name="Segurens B."/>
            <person name="Severin A.J."/>
            <person name="Sherrier D.J."/>
            <person name="Shi R."/>
            <person name="Sims S."/>
            <person name="Singer S.R."/>
            <person name="Sinharoy S."/>
            <person name="Sterck L."/>
            <person name="Viollet A."/>
            <person name="Wang B.B."/>
            <person name="Wang K."/>
            <person name="Wang M."/>
            <person name="Wang X."/>
            <person name="Warfsmann J."/>
            <person name="Weissenbach J."/>
            <person name="White D.D."/>
            <person name="White J.D."/>
            <person name="Wiley G.B."/>
            <person name="Wincker P."/>
            <person name="Xing Y."/>
            <person name="Yang L."/>
            <person name="Yao Z."/>
            <person name="Ying F."/>
            <person name="Zhai J."/>
            <person name="Zhou L."/>
            <person name="Zuber A."/>
            <person name="Denarie J."/>
            <person name="Dixon R.A."/>
            <person name="May G.D."/>
            <person name="Schwartz D.C."/>
            <person name="Rogers J."/>
            <person name="Quetier F."/>
            <person name="Town C.D."/>
            <person name="Roe B.A."/>
        </authorList>
    </citation>
    <scope>NUCLEOTIDE SEQUENCE [LARGE SCALE GENOMIC DNA]</scope>
    <source>
        <strain evidence="3">A17</strain>
        <strain evidence="4 5">cv. Jemalong A17</strain>
    </source>
</reference>
<keyword evidence="2" id="KW-1133">Transmembrane helix</keyword>
<evidence type="ECO:0000313" key="3">
    <source>
        <dbReference type="EMBL" id="KEH32440.1"/>
    </source>
</evidence>
<evidence type="ECO:0000313" key="4">
    <source>
        <dbReference type="EnsemblPlants" id="KEH32440"/>
    </source>
</evidence>
<reference evidence="3 5" key="2">
    <citation type="journal article" date="2014" name="BMC Genomics">
        <title>An improved genome release (version Mt4.0) for the model legume Medicago truncatula.</title>
        <authorList>
            <person name="Tang H."/>
            <person name="Krishnakumar V."/>
            <person name="Bidwell S."/>
            <person name="Rosen B."/>
            <person name="Chan A."/>
            <person name="Zhou S."/>
            <person name="Gentzbittel L."/>
            <person name="Childs K.L."/>
            <person name="Yandell M."/>
            <person name="Gundlach H."/>
            <person name="Mayer K.F."/>
            <person name="Schwartz D.C."/>
            <person name="Town C.D."/>
        </authorList>
    </citation>
    <scope>GENOME REANNOTATION</scope>
    <source>
        <strain evidence="3">A17</strain>
        <strain evidence="4 5">cv. Jemalong A17</strain>
    </source>
</reference>
<evidence type="ECO:0000256" key="2">
    <source>
        <dbReference type="SAM" id="Phobius"/>
    </source>
</evidence>
<dbReference type="EnsemblPlants" id="KEH32440">
    <property type="protein sequence ID" value="KEH32440"/>
    <property type="gene ID" value="MTR_4g125390"/>
</dbReference>
<feature type="region of interest" description="Disordered" evidence="1">
    <location>
        <begin position="37"/>
        <end position="57"/>
    </location>
</feature>
<dbReference type="HOGENOM" id="CLU_736447_0_0_1"/>
<evidence type="ECO:0000313" key="5">
    <source>
        <dbReference type="Proteomes" id="UP000002051"/>
    </source>
</evidence>